<keyword evidence="2" id="KW-0238">DNA-binding</keyword>
<dbReference type="KEGG" id="gca:Galf_1448"/>
<dbReference type="PANTHER" id="PTHR44688">
    <property type="entry name" value="DNA-BINDING TRANSCRIPTIONAL ACTIVATOR DEVR_DOSR"/>
    <property type="match status" value="1"/>
</dbReference>
<dbReference type="Gene3D" id="3.30.450.80">
    <property type="entry name" value="Transcription factor LuxR-like, autoinducer-binding domain"/>
    <property type="match status" value="1"/>
</dbReference>
<dbReference type="PRINTS" id="PR00038">
    <property type="entry name" value="HTHLUXR"/>
</dbReference>
<dbReference type="Pfam" id="PF00196">
    <property type="entry name" value="GerE"/>
    <property type="match status" value="1"/>
</dbReference>
<dbReference type="InterPro" id="IPR005143">
    <property type="entry name" value="TF_LuxR_autoind-bd_dom"/>
</dbReference>
<keyword evidence="6" id="KW-1185">Reference proteome</keyword>
<dbReference type="Pfam" id="PF03472">
    <property type="entry name" value="Autoind_bind"/>
    <property type="match status" value="1"/>
</dbReference>
<keyword evidence="1" id="KW-0805">Transcription regulation</keyword>
<evidence type="ECO:0000313" key="5">
    <source>
        <dbReference type="EMBL" id="ADL55468.1"/>
    </source>
</evidence>
<gene>
    <name evidence="5" type="ordered locus">Galf_1448</name>
</gene>
<dbReference type="InterPro" id="IPR016032">
    <property type="entry name" value="Sig_transdc_resp-reg_C-effctor"/>
</dbReference>
<reference evidence="5 6" key="1">
    <citation type="submission" date="2010-08" db="EMBL/GenBank/DDBJ databases">
        <title>Complete sequence of Gallionella capsiferriformans ES-2.</title>
        <authorList>
            <consortium name="US DOE Joint Genome Institute"/>
            <person name="Lucas S."/>
            <person name="Copeland A."/>
            <person name="Lapidus A."/>
            <person name="Cheng J.-F."/>
            <person name="Bruce D."/>
            <person name="Goodwin L."/>
            <person name="Pitluck S."/>
            <person name="Chertkov O."/>
            <person name="Davenport K.W."/>
            <person name="Detter J.C."/>
            <person name="Han C."/>
            <person name="Tapia R."/>
            <person name="Land M."/>
            <person name="Hauser L."/>
            <person name="Chang Y.-J."/>
            <person name="Jeffries C."/>
            <person name="Kyrpides N."/>
            <person name="Ivanova N."/>
            <person name="Mikhailova N."/>
            <person name="Shelobolina E.S."/>
            <person name="Picardal F."/>
            <person name="Roden E."/>
            <person name="Emerson D."/>
            <person name="Woyke T."/>
        </authorList>
    </citation>
    <scope>NUCLEOTIDE SEQUENCE [LARGE SCALE GENOMIC DNA]</scope>
    <source>
        <strain evidence="5 6">ES-2</strain>
    </source>
</reference>
<evidence type="ECO:0000313" key="6">
    <source>
        <dbReference type="Proteomes" id="UP000001235"/>
    </source>
</evidence>
<dbReference type="InterPro" id="IPR000792">
    <property type="entry name" value="Tscrpt_reg_LuxR_C"/>
</dbReference>
<dbReference type="Gene3D" id="1.10.10.10">
    <property type="entry name" value="Winged helix-like DNA-binding domain superfamily/Winged helix DNA-binding domain"/>
    <property type="match status" value="1"/>
</dbReference>
<dbReference type="STRING" id="395494.Galf_1448"/>
<dbReference type="SMART" id="SM00421">
    <property type="entry name" value="HTH_LUXR"/>
    <property type="match status" value="1"/>
</dbReference>
<dbReference type="eggNOG" id="COG2771">
    <property type="taxonomic scope" value="Bacteria"/>
</dbReference>
<organism evidence="5 6">
    <name type="scientific">Gallionella capsiferriformans (strain ES-2)</name>
    <name type="common">Gallionella ferruginea capsiferriformans (strain ES-2)</name>
    <dbReference type="NCBI Taxonomy" id="395494"/>
    <lineage>
        <taxon>Bacteria</taxon>
        <taxon>Pseudomonadati</taxon>
        <taxon>Pseudomonadota</taxon>
        <taxon>Betaproteobacteria</taxon>
        <taxon>Nitrosomonadales</taxon>
        <taxon>Gallionellaceae</taxon>
        <taxon>Gallionella</taxon>
    </lineage>
</organism>
<dbReference type="AlphaFoldDB" id="D9SG21"/>
<dbReference type="GO" id="GO:0003677">
    <property type="term" value="F:DNA binding"/>
    <property type="evidence" value="ECO:0007669"/>
    <property type="project" value="UniProtKB-KW"/>
</dbReference>
<dbReference type="CDD" id="cd06170">
    <property type="entry name" value="LuxR_C_like"/>
    <property type="match status" value="1"/>
</dbReference>
<dbReference type="OrthoDB" id="9774661at2"/>
<dbReference type="HOGENOM" id="CLU_072786_4_1_4"/>
<evidence type="ECO:0000259" key="4">
    <source>
        <dbReference type="PROSITE" id="PS50043"/>
    </source>
</evidence>
<protein>
    <submittedName>
        <fullName evidence="5">Transcriptional regulator, LuxR family</fullName>
    </submittedName>
</protein>
<name>D9SG21_GALCS</name>
<dbReference type="PROSITE" id="PS00622">
    <property type="entry name" value="HTH_LUXR_1"/>
    <property type="match status" value="1"/>
</dbReference>
<dbReference type="PROSITE" id="PS50043">
    <property type="entry name" value="HTH_LUXR_2"/>
    <property type="match status" value="1"/>
</dbReference>
<dbReference type="RefSeq" id="WP_013293407.1">
    <property type="nucleotide sequence ID" value="NC_014394.1"/>
</dbReference>
<dbReference type="SUPFAM" id="SSF46894">
    <property type="entry name" value="C-terminal effector domain of the bipartite response regulators"/>
    <property type="match status" value="1"/>
</dbReference>
<dbReference type="GO" id="GO:0006355">
    <property type="term" value="P:regulation of DNA-templated transcription"/>
    <property type="evidence" value="ECO:0007669"/>
    <property type="project" value="InterPro"/>
</dbReference>
<dbReference type="PANTHER" id="PTHR44688:SF16">
    <property type="entry name" value="DNA-BINDING TRANSCRIPTIONAL ACTIVATOR DEVR_DOSR"/>
    <property type="match status" value="1"/>
</dbReference>
<sequence>MKFIERFSDLISCSSQEIWRNRVFKLGCDLGYEQTRLAILPDPRAPIEAEHAFQQSNYSADWLNKYTAEKLHHVDPTFSHCISKSTPLIWSPKIFSAQKQKEMYEEACGYGVKSGVTLPIHGAKGELGIVCFVSDTKPDKRFHRDANHHLPELACFRDFILESSLQFMKPSRQVENPISVTHRELECLKWSASGKSSWEIGHILNCTEATVNFHFSNIRRKFSTTSRQQAIVKAISLGLIHPN</sequence>
<evidence type="ECO:0000256" key="2">
    <source>
        <dbReference type="ARBA" id="ARBA00023125"/>
    </source>
</evidence>
<feature type="domain" description="HTH luxR-type" evidence="4">
    <location>
        <begin position="173"/>
        <end position="238"/>
    </location>
</feature>
<accession>D9SG21</accession>
<dbReference type="InterPro" id="IPR036693">
    <property type="entry name" value="TF_LuxR_autoind-bd_dom_sf"/>
</dbReference>
<proteinExistence type="predicted"/>
<evidence type="ECO:0000256" key="3">
    <source>
        <dbReference type="ARBA" id="ARBA00023163"/>
    </source>
</evidence>
<dbReference type="InterPro" id="IPR036388">
    <property type="entry name" value="WH-like_DNA-bd_sf"/>
</dbReference>
<keyword evidence="3" id="KW-0804">Transcription</keyword>
<evidence type="ECO:0000256" key="1">
    <source>
        <dbReference type="ARBA" id="ARBA00023015"/>
    </source>
</evidence>
<dbReference type="Proteomes" id="UP000001235">
    <property type="component" value="Chromosome"/>
</dbReference>
<dbReference type="SUPFAM" id="SSF75516">
    <property type="entry name" value="Pheromone-binding domain of LuxR-like quorum-sensing transcription factors"/>
    <property type="match status" value="1"/>
</dbReference>
<dbReference type="EMBL" id="CP002159">
    <property type="protein sequence ID" value="ADL55468.1"/>
    <property type="molecule type" value="Genomic_DNA"/>
</dbReference>